<name>A0A0G1E8U9_9BACT</name>
<dbReference type="Proteomes" id="UP000033867">
    <property type="component" value="Unassembled WGS sequence"/>
</dbReference>
<accession>A0A0G1E8U9</accession>
<comment type="caution">
    <text evidence="2">The sequence shown here is derived from an EMBL/GenBank/DDBJ whole genome shotgun (WGS) entry which is preliminary data.</text>
</comment>
<feature type="transmembrane region" description="Helical" evidence="1">
    <location>
        <begin position="35"/>
        <end position="56"/>
    </location>
</feature>
<keyword evidence="1" id="KW-0812">Transmembrane</keyword>
<protein>
    <submittedName>
        <fullName evidence="2">Uncharacterized protein</fullName>
    </submittedName>
</protein>
<dbReference type="AlphaFoldDB" id="A0A0G1E8U9"/>
<reference evidence="2 3" key="1">
    <citation type="journal article" date="2015" name="Nature">
        <title>rRNA introns, odd ribosomes, and small enigmatic genomes across a large radiation of phyla.</title>
        <authorList>
            <person name="Brown C.T."/>
            <person name="Hug L.A."/>
            <person name="Thomas B.C."/>
            <person name="Sharon I."/>
            <person name="Castelle C.J."/>
            <person name="Singh A."/>
            <person name="Wilkins M.J."/>
            <person name="Williams K.H."/>
            <person name="Banfield J.F."/>
        </authorList>
    </citation>
    <scope>NUCLEOTIDE SEQUENCE [LARGE SCALE GENOMIC DNA]</scope>
</reference>
<feature type="transmembrane region" description="Helical" evidence="1">
    <location>
        <begin position="320"/>
        <end position="344"/>
    </location>
</feature>
<feature type="transmembrane region" description="Helical" evidence="1">
    <location>
        <begin position="356"/>
        <end position="378"/>
    </location>
</feature>
<feature type="transmembrane region" description="Helical" evidence="1">
    <location>
        <begin position="106"/>
        <end position="125"/>
    </location>
</feature>
<feature type="transmembrane region" description="Helical" evidence="1">
    <location>
        <begin position="213"/>
        <end position="231"/>
    </location>
</feature>
<gene>
    <name evidence="2" type="ORF">UV42_C0038G0010</name>
</gene>
<feature type="transmembrane region" description="Helical" evidence="1">
    <location>
        <begin position="188"/>
        <end position="207"/>
    </location>
</feature>
<keyword evidence="1" id="KW-0472">Membrane</keyword>
<sequence>MLIFFALGAGTAATLLATAGELGHEVLHHTFLVDYPQFIVIPLATVAIASLGLFAVKVRDGAKLGWFLWLIAPIIGNFGTTWAMVPVGLSLIPTLKQMYPKTWKEIAIATCVFSMNMLALGTLAADPPQALWAVKVSASGAPLGFFFPFSQFWVYILVTWGLYFIVLKRLGVSFGSISELGGISPKSWTKFATGVVLAVCVGFAITALSGYNISYFLGGLLVLAILTAFVLRRRSFSHEERHNTMHWLTETATIFVAFFSVVAFAHAGLQEVPVSNQAMIGPIIGMTLGADNAAAFAAAYPQFEALPAQYMTWYNLFNSVVYGGVSPLGNGPQITLFLIILVALREFKSGEVFKVWFKEALVFAPYLLIWTLVSTIVIEQGMEFSIPIQILTGIGSLVAANEFMDLQTKFRKHVDVGTTWDGRRPQLRVVHKDEDADVA</sequence>
<feature type="transmembrane region" description="Helical" evidence="1">
    <location>
        <begin position="252"/>
        <end position="269"/>
    </location>
</feature>
<evidence type="ECO:0000313" key="3">
    <source>
        <dbReference type="Proteomes" id="UP000033867"/>
    </source>
</evidence>
<evidence type="ECO:0000256" key="1">
    <source>
        <dbReference type="SAM" id="Phobius"/>
    </source>
</evidence>
<dbReference type="EMBL" id="LCEK01000038">
    <property type="protein sequence ID" value="KKS70998.1"/>
    <property type="molecule type" value="Genomic_DNA"/>
</dbReference>
<organism evidence="2 3">
    <name type="scientific">Candidatus Magasanikbacteria bacterium GW2011_GWE2_42_7</name>
    <dbReference type="NCBI Taxonomy" id="1619052"/>
    <lineage>
        <taxon>Bacteria</taxon>
        <taxon>Candidatus Magasanikiibacteriota</taxon>
    </lineage>
</organism>
<proteinExistence type="predicted"/>
<keyword evidence="1" id="KW-1133">Transmembrane helix</keyword>
<evidence type="ECO:0000313" key="2">
    <source>
        <dbReference type="EMBL" id="KKS70998.1"/>
    </source>
</evidence>
<feature type="transmembrane region" description="Helical" evidence="1">
    <location>
        <begin position="145"/>
        <end position="167"/>
    </location>
</feature>